<protein>
    <recommendedName>
        <fullName evidence="3">Transposase</fullName>
    </recommendedName>
</protein>
<organism evidence="1 2">
    <name type="scientific">Cupriavidus necator</name>
    <name type="common">Alcaligenes eutrophus</name>
    <name type="synonym">Ralstonia eutropha</name>
    <dbReference type="NCBI Taxonomy" id="106590"/>
    <lineage>
        <taxon>Bacteria</taxon>
        <taxon>Pseudomonadati</taxon>
        <taxon>Pseudomonadota</taxon>
        <taxon>Betaproteobacteria</taxon>
        <taxon>Burkholderiales</taxon>
        <taxon>Burkholderiaceae</taxon>
        <taxon>Cupriavidus</taxon>
    </lineage>
</organism>
<sequence>MSDPDATIVTAYGRLDRAALTRAQSSYDTTALLSAVEELDRIVGRARGQDGLRDILLRLHGMAHAVINGAGLSVSTSQGSLPEIALDATAEILQTISTLQRWVELIEPLESLQPRD</sequence>
<evidence type="ECO:0000313" key="1">
    <source>
        <dbReference type="EMBL" id="AQV99501.1"/>
    </source>
</evidence>
<dbReference type="EMBL" id="CP017760">
    <property type="protein sequence ID" value="AQV99501.1"/>
    <property type="molecule type" value="Genomic_DNA"/>
</dbReference>
<dbReference type="AlphaFoldDB" id="A0A1U9V4U2"/>
<name>A0A1U9V4U2_CUPNE</name>
<dbReference type="NCBIfam" id="NF041282">
    <property type="entry name" value="TnpC_regulator"/>
    <property type="match status" value="1"/>
</dbReference>
<dbReference type="RefSeq" id="WP_011255218.1">
    <property type="nucleotide sequence ID" value="NZ_CP017760.1"/>
</dbReference>
<dbReference type="KEGG" id="cuh:BJN34_37135"/>
<reference evidence="2" key="1">
    <citation type="submission" date="2017-02" db="EMBL/GenBank/DDBJ databases">
        <title>Complete genome sequence of Cupriavidus necator strain NH9, a 3-chlorobenzoate degrader.</title>
        <authorList>
            <person name="Moriuchi R."/>
            <person name="Dohra H."/>
            <person name="Ogawa N."/>
        </authorList>
    </citation>
    <scope>NUCLEOTIDE SEQUENCE [LARGE SCALE GENOMIC DNA]</scope>
    <source>
        <strain evidence="2">NH9</strain>
        <plasmid evidence="2">penh91</plasmid>
    </source>
</reference>
<gene>
    <name evidence="1" type="ORF">BJN34_37135</name>
</gene>
<dbReference type="OrthoDB" id="582700at2"/>
<evidence type="ECO:0008006" key="3">
    <source>
        <dbReference type="Google" id="ProtNLM"/>
    </source>
</evidence>
<geneLocation type="plasmid" evidence="2">
    <name>penh91</name>
</geneLocation>
<dbReference type="Proteomes" id="UP000189627">
    <property type="component" value="Plasmid pENH91"/>
</dbReference>
<accession>A0A1U9V4U2</accession>
<proteinExistence type="predicted"/>
<keyword evidence="1" id="KW-0614">Plasmid</keyword>
<dbReference type="InterPro" id="IPR049837">
    <property type="entry name" value="TnpC_reg-like"/>
</dbReference>
<evidence type="ECO:0000313" key="2">
    <source>
        <dbReference type="Proteomes" id="UP000189627"/>
    </source>
</evidence>